<feature type="active site" description="Tele-AMP-histidine intermediate" evidence="1">
    <location>
        <position position="253"/>
    </location>
</feature>
<keyword evidence="5" id="KW-0548">Nucleotidyltransferase</keyword>
<dbReference type="Gene3D" id="3.30.428.10">
    <property type="entry name" value="HIT-like"/>
    <property type="match status" value="1"/>
</dbReference>
<evidence type="ECO:0000256" key="3">
    <source>
        <dbReference type="PROSITE-ProRule" id="PRU00464"/>
    </source>
</evidence>
<dbReference type="PRINTS" id="PR00332">
    <property type="entry name" value="HISTRIAD"/>
</dbReference>
<dbReference type="AlphaFoldDB" id="A0A1H6F610"/>
<dbReference type="GO" id="GO:0003877">
    <property type="term" value="F:ATP:ADP adenylyltransferase activity"/>
    <property type="evidence" value="ECO:0007669"/>
    <property type="project" value="UniProtKB-EC"/>
</dbReference>
<dbReference type="PROSITE" id="PS51084">
    <property type="entry name" value="HIT_2"/>
    <property type="match status" value="1"/>
</dbReference>
<dbReference type="SUPFAM" id="SSF54197">
    <property type="entry name" value="HIT-like"/>
    <property type="match status" value="1"/>
</dbReference>
<name>A0A1H6F610_9GAMM</name>
<dbReference type="PROSITE" id="PS00892">
    <property type="entry name" value="HIT_1"/>
    <property type="match status" value="1"/>
</dbReference>
<evidence type="ECO:0000256" key="2">
    <source>
        <dbReference type="PIRSR" id="PIRSR601310-3"/>
    </source>
</evidence>
<proteinExistence type="predicted"/>
<dbReference type="PANTHER" id="PTHR42997:SF1">
    <property type="entry name" value="AP-4-A PHOSPHORYLASE"/>
    <property type="match status" value="1"/>
</dbReference>
<gene>
    <name evidence="5" type="ORF">MBHS_00568</name>
</gene>
<protein>
    <submittedName>
        <fullName evidence="5">AP-4-A phosphorylase</fullName>
        <ecNumber evidence="5">2.7.7.53</ecNumber>
    </submittedName>
</protein>
<dbReference type="OrthoDB" id="9784774at2"/>
<dbReference type="EMBL" id="FMSV02000086">
    <property type="protein sequence ID" value="SEH04719.1"/>
    <property type="molecule type" value="Genomic_DNA"/>
</dbReference>
<dbReference type="InterPro" id="IPR058813">
    <property type="entry name" value="DNA-SBD_ScoMcrA"/>
</dbReference>
<evidence type="ECO:0000256" key="1">
    <source>
        <dbReference type="PIRSR" id="PIRSR601310-1"/>
    </source>
</evidence>
<organism evidence="5 6">
    <name type="scientific">Candidatus Venteria ishoeyi</name>
    <dbReference type="NCBI Taxonomy" id="1899563"/>
    <lineage>
        <taxon>Bacteria</taxon>
        <taxon>Pseudomonadati</taxon>
        <taxon>Pseudomonadota</taxon>
        <taxon>Gammaproteobacteria</taxon>
        <taxon>Thiotrichales</taxon>
        <taxon>Thiotrichaceae</taxon>
        <taxon>Venteria</taxon>
    </lineage>
</organism>
<dbReference type="Proteomes" id="UP000236724">
    <property type="component" value="Unassembled WGS sequence"/>
</dbReference>
<dbReference type="Pfam" id="PF26340">
    <property type="entry name" value="DNA-SBD_ScoMcrA"/>
    <property type="match status" value="1"/>
</dbReference>
<evidence type="ECO:0000259" key="4">
    <source>
        <dbReference type="PROSITE" id="PS51084"/>
    </source>
</evidence>
<keyword evidence="5" id="KW-0808">Transferase</keyword>
<dbReference type="Pfam" id="PF01230">
    <property type="entry name" value="HIT"/>
    <property type="match status" value="1"/>
</dbReference>
<dbReference type="InterPro" id="IPR036265">
    <property type="entry name" value="HIT-like_sf"/>
</dbReference>
<keyword evidence="6" id="KW-1185">Reference proteome</keyword>
<sequence length="285" mass="33034">MSTEPVFQLFKDIKTWKRNTEQARHKPLLILYAIAQYLRHEQKEFTFLEIDRELKQLLTRFSEDKYFNTHHPFWRLQHDSIWVIENSDRIRTSGGGNAYVSDLKKYNPKSGFTPDIYQAFAVDKNLPFNVINYFLKTGFSQSQQDELIKYLHIPNSPQKSCCPFCSLPSSRILFENALVLGLRDAFPVSPGHTLIIPRRHIASFFETTPDEQKALQDVLHATQQDLQQALKPDGFNIGINDGVAAGQTVMHLHIHLIPRYTDDCTDPRGGVRWIFPDKAVYWNNV</sequence>
<dbReference type="EC" id="2.7.7.53" evidence="5"/>
<dbReference type="InterPro" id="IPR019808">
    <property type="entry name" value="Histidine_triad_CS"/>
</dbReference>
<accession>A0A1H6F610</accession>
<evidence type="ECO:0000313" key="6">
    <source>
        <dbReference type="Proteomes" id="UP000236724"/>
    </source>
</evidence>
<dbReference type="PANTHER" id="PTHR42997">
    <property type="entry name" value="HIT FAMILY HYDROLASE"/>
    <property type="match status" value="1"/>
</dbReference>
<evidence type="ECO:0000313" key="5">
    <source>
        <dbReference type="EMBL" id="SEH04719.1"/>
    </source>
</evidence>
<dbReference type="InterPro" id="IPR011146">
    <property type="entry name" value="HIT-like"/>
</dbReference>
<reference evidence="5 6" key="1">
    <citation type="submission" date="2016-10" db="EMBL/GenBank/DDBJ databases">
        <authorList>
            <person name="de Groot N.N."/>
        </authorList>
    </citation>
    <scope>NUCLEOTIDE SEQUENCE [LARGE SCALE GENOMIC DNA]</scope>
    <source>
        <strain evidence="5">MBHS1</strain>
    </source>
</reference>
<dbReference type="RefSeq" id="WP_103918757.1">
    <property type="nucleotide sequence ID" value="NZ_FMSV02000086.1"/>
</dbReference>
<feature type="domain" description="HIT" evidence="4">
    <location>
        <begin position="160"/>
        <end position="266"/>
    </location>
</feature>
<feature type="short sequence motif" description="Histidine triad motif" evidence="2 3">
    <location>
        <begin position="251"/>
        <end position="255"/>
    </location>
</feature>
<dbReference type="InterPro" id="IPR052908">
    <property type="entry name" value="AP-4-A_phosphorylase"/>
</dbReference>
<dbReference type="InterPro" id="IPR001310">
    <property type="entry name" value="Histidine_triad_HIT"/>
</dbReference>